<dbReference type="Proteomes" id="UP000663864">
    <property type="component" value="Unassembled WGS sequence"/>
</dbReference>
<organism evidence="2 4">
    <name type="scientific">Rotaria sordida</name>
    <dbReference type="NCBI Taxonomy" id="392033"/>
    <lineage>
        <taxon>Eukaryota</taxon>
        <taxon>Metazoa</taxon>
        <taxon>Spiralia</taxon>
        <taxon>Gnathifera</taxon>
        <taxon>Rotifera</taxon>
        <taxon>Eurotatoria</taxon>
        <taxon>Bdelloidea</taxon>
        <taxon>Philodinida</taxon>
        <taxon>Philodinidae</taxon>
        <taxon>Rotaria</taxon>
    </lineage>
</organism>
<proteinExistence type="predicted"/>
<feature type="region of interest" description="Disordered" evidence="1">
    <location>
        <begin position="45"/>
        <end position="66"/>
    </location>
</feature>
<dbReference type="EMBL" id="CAJNOT010008716">
    <property type="protein sequence ID" value="CAF1520360.1"/>
    <property type="molecule type" value="Genomic_DNA"/>
</dbReference>
<evidence type="ECO:0000313" key="4">
    <source>
        <dbReference type="Proteomes" id="UP000663864"/>
    </source>
</evidence>
<dbReference type="AlphaFoldDB" id="A0A815UKD8"/>
<gene>
    <name evidence="3" type="ORF">JBS370_LOCUS37345</name>
    <name evidence="2" type="ORF">ZHD862_LOCUS38343</name>
</gene>
<dbReference type="EMBL" id="CAJOBD010016960">
    <property type="protein sequence ID" value="CAF4218849.1"/>
    <property type="molecule type" value="Genomic_DNA"/>
</dbReference>
<feature type="compositionally biased region" description="Acidic residues" evidence="1">
    <location>
        <begin position="45"/>
        <end position="57"/>
    </location>
</feature>
<name>A0A815UKD8_9BILA</name>
<evidence type="ECO:0000256" key="1">
    <source>
        <dbReference type="SAM" id="MobiDB-lite"/>
    </source>
</evidence>
<sequence length="66" mass="7762">MLDSAIAERIIINYKNIMQDCLDNKIQTVLDIPYFDDELEQEEYEDLDNPFESEDSIEGSRNCKDN</sequence>
<evidence type="ECO:0000313" key="2">
    <source>
        <dbReference type="EMBL" id="CAF1520360.1"/>
    </source>
</evidence>
<comment type="caution">
    <text evidence="2">The sequence shown here is derived from an EMBL/GenBank/DDBJ whole genome shotgun (WGS) entry which is preliminary data.</text>
</comment>
<protein>
    <submittedName>
        <fullName evidence="2">Uncharacterized protein</fullName>
    </submittedName>
</protein>
<evidence type="ECO:0000313" key="3">
    <source>
        <dbReference type="EMBL" id="CAF4218849.1"/>
    </source>
</evidence>
<accession>A0A815UKD8</accession>
<dbReference type="Proteomes" id="UP000663836">
    <property type="component" value="Unassembled WGS sequence"/>
</dbReference>
<reference evidence="2" key="1">
    <citation type="submission" date="2021-02" db="EMBL/GenBank/DDBJ databases">
        <authorList>
            <person name="Nowell W R."/>
        </authorList>
    </citation>
    <scope>NUCLEOTIDE SEQUENCE</scope>
</reference>